<reference evidence="2 3" key="1">
    <citation type="journal article" date="2023" name="Genes (Basel)">
        <title>Chromosome-Level Genome Assembly and Circadian Gene Repertoire of the Patagonia Blennie Eleginops maclovinus-The Closest Ancestral Proxy of Antarctic Cryonotothenioids.</title>
        <authorList>
            <person name="Cheng C.C."/>
            <person name="Rivera-Colon A.G."/>
            <person name="Minhas B.F."/>
            <person name="Wilson L."/>
            <person name="Rayamajhi N."/>
            <person name="Vargas-Chacoff L."/>
            <person name="Catchen J.M."/>
        </authorList>
    </citation>
    <scope>NUCLEOTIDE SEQUENCE [LARGE SCALE GENOMIC DNA]</scope>
    <source>
        <strain evidence="2">JMC-PN-2008</strain>
    </source>
</reference>
<comment type="caution">
    <text evidence="2">The sequence shown here is derived from an EMBL/GenBank/DDBJ whole genome shotgun (WGS) entry which is preliminary data.</text>
</comment>
<keyword evidence="3" id="KW-1185">Reference proteome</keyword>
<sequence>MKRAFKVGMQDQPDSDSNGDDLDDEMIWEDLDAFEQPPLSEGDKAVTISIVVPTVLDLRTHLLKMENSLQIVPIVRALPPVERVFSRGHIIMRPHRARLGQSMLQSLVFLKCNQVLL</sequence>
<feature type="compositionally biased region" description="Acidic residues" evidence="1">
    <location>
        <begin position="13"/>
        <end position="22"/>
    </location>
</feature>
<evidence type="ECO:0000313" key="2">
    <source>
        <dbReference type="EMBL" id="KAK5853350.1"/>
    </source>
</evidence>
<evidence type="ECO:0000256" key="1">
    <source>
        <dbReference type="SAM" id="MobiDB-lite"/>
    </source>
</evidence>
<evidence type="ECO:0000313" key="3">
    <source>
        <dbReference type="Proteomes" id="UP001346869"/>
    </source>
</evidence>
<gene>
    <name evidence="2" type="ORF">PBY51_007142</name>
</gene>
<feature type="region of interest" description="Disordered" evidence="1">
    <location>
        <begin position="1"/>
        <end position="22"/>
    </location>
</feature>
<proteinExistence type="predicted"/>
<accession>A0AAN7X329</accession>
<name>A0AAN7X329_ELEMC</name>
<reference evidence="2 3" key="2">
    <citation type="journal article" date="2023" name="Mol. Biol. Evol.">
        <title>Genomics of Secondarily Temperate Adaptation in the Only Non-Antarctic Icefish.</title>
        <authorList>
            <person name="Rivera-Colon A.G."/>
            <person name="Rayamajhi N."/>
            <person name="Minhas B.F."/>
            <person name="Madrigal G."/>
            <person name="Bilyk K.T."/>
            <person name="Yoon V."/>
            <person name="Hune M."/>
            <person name="Gregory S."/>
            <person name="Cheng C.H.C."/>
            <person name="Catchen J.M."/>
        </authorList>
    </citation>
    <scope>NUCLEOTIDE SEQUENCE [LARGE SCALE GENOMIC DNA]</scope>
    <source>
        <strain evidence="2">JMC-PN-2008</strain>
    </source>
</reference>
<protein>
    <submittedName>
        <fullName evidence="2">Uncharacterized protein</fullName>
    </submittedName>
</protein>
<dbReference type="Proteomes" id="UP001346869">
    <property type="component" value="Unassembled WGS sequence"/>
</dbReference>
<dbReference type="AlphaFoldDB" id="A0AAN7X329"/>
<dbReference type="EMBL" id="JAUZQC010000020">
    <property type="protein sequence ID" value="KAK5853350.1"/>
    <property type="molecule type" value="Genomic_DNA"/>
</dbReference>
<organism evidence="2 3">
    <name type="scientific">Eleginops maclovinus</name>
    <name type="common">Patagonian blennie</name>
    <name type="synonym">Eleginus maclovinus</name>
    <dbReference type="NCBI Taxonomy" id="56733"/>
    <lineage>
        <taxon>Eukaryota</taxon>
        <taxon>Metazoa</taxon>
        <taxon>Chordata</taxon>
        <taxon>Craniata</taxon>
        <taxon>Vertebrata</taxon>
        <taxon>Euteleostomi</taxon>
        <taxon>Actinopterygii</taxon>
        <taxon>Neopterygii</taxon>
        <taxon>Teleostei</taxon>
        <taxon>Neoteleostei</taxon>
        <taxon>Acanthomorphata</taxon>
        <taxon>Eupercaria</taxon>
        <taxon>Perciformes</taxon>
        <taxon>Notothenioidei</taxon>
        <taxon>Eleginopidae</taxon>
        <taxon>Eleginops</taxon>
    </lineage>
</organism>